<dbReference type="EMBL" id="MIHA01000007">
    <property type="protein sequence ID" value="ODQ90052.1"/>
    <property type="molecule type" value="Genomic_DNA"/>
</dbReference>
<dbReference type="STRING" id="1776.BHQ18_11400"/>
<dbReference type="AlphaFoldDB" id="A0A1E3RKU6"/>
<sequence length="231" mass="24922">MICGAFGLLSAAWGLVCLSRADFLTAVVALFAAVFSFGIIAFLVRIASGRVMPRAIHDGHGLTVRPDRRLDTTLLTASLAGFIAMTLYAIFEPLGMLGIRPPSGMALYLVISCAAGSLIGVFSLVHMLVQRGTSVLRMTADGIETGTTMTSQELSWDEVTDVADRKPNARQTNGATYIITADGHTRELPTHWYTPGGTALHELMRFYWQHPEAREELADGRAVGRLEAAPS</sequence>
<feature type="transmembrane region" description="Helical" evidence="1">
    <location>
        <begin position="72"/>
        <end position="91"/>
    </location>
</feature>
<keyword evidence="3" id="KW-1185">Reference proteome</keyword>
<accession>A0A1E3RKU6</accession>
<gene>
    <name evidence="2" type="ORF">BHQ18_11400</name>
</gene>
<comment type="caution">
    <text evidence="2">The sequence shown here is derived from an EMBL/GenBank/DDBJ whole genome shotgun (WGS) entry which is preliminary data.</text>
</comment>
<proteinExistence type="predicted"/>
<evidence type="ECO:0000313" key="3">
    <source>
        <dbReference type="Proteomes" id="UP000094053"/>
    </source>
</evidence>
<keyword evidence="1" id="KW-0472">Membrane</keyword>
<keyword evidence="1" id="KW-1133">Transmembrane helix</keyword>
<reference evidence="3" key="1">
    <citation type="submission" date="2016-09" db="EMBL/GenBank/DDBJ databases">
        <authorList>
            <person name="Greninger A.L."/>
            <person name="Jerome K.R."/>
            <person name="Mcnair B."/>
            <person name="Wallis C."/>
            <person name="Fang F."/>
        </authorList>
    </citation>
    <scope>NUCLEOTIDE SEQUENCE [LARGE SCALE GENOMIC DNA]</scope>
    <source>
        <strain evidence="3">M6</strain>
    </source>
</reference>
<feature type="transmembrane region" description="Helical" evidence="1">
    <location>
        <begin position="24"/>
        <end position="44"/>
    </location>
</feature>
<feature type="transmembrane region" description="Helical" evidence="1">
    <location>
        <begin position="106"/>
        <end position="129"/>
    </location>
</feature>
<keyword evidence="1" id="KW-0812">Transmembrane</keyword>
<protein>
    <submittedName>
        <fullName evidence="2">Uncharacterized protein</fullName>
    </submittedName>
</protein>
<name>A0A1E3RKU6_MYCFV</name>
<dbReference type="Proteomes" id="UP000094053">
    <property type="component" value="Unassembled WGS sequence"/>
</dbReference>
<organism evidence="2 3">
    <name type="scientific">Mycolicibacterium flavescens</name>
    <name type="common">Mycobacterium flavescens</name>
    <dbReference type="NCBI Taxonomy" id="1776"/>
    <lineage>
        <taxon>Bacteria</taxon>
        <taxon>Bacillati</taxon>
        <taxon>Actinomycetota</taxon>
        <taxon>Actinomycetes</taxon>
        <taxon>Mycobacteriales</taxon>
        <taxon>Mycobacteriaceae</taxon>
        <taxon>Mycolicibacterium</taxon>
    </lineage>
</organism>
<evidence type="ECO:0000256" key="1">
    <source>
        <dbReference type="SAM" id="Phobius"/>
    </source>
</evidence>
<evidence type="ECO:0000313" key="2">
    <source>
        <dbReference type="EMBL" id="ODQ90052.1"/>
    </source>
</evidence>